<evidence type="ECO:0000313" key="9">
    <source>
        <dbReference type="Proteomes" id="UP000235533"/>
    </source>
</evidence>
<comment type="subcellular location">
    <subcellularLocation>
        <location evidence="1">Cell membrane</location>
        <topology evidence="1">Multi-pass membrane protein</topology>
    </subcellularLocation>
</comment>
<dbReference type="GO" id="GO:0005886">
    <property type="term" value="C:plasma membrane"/>
    <property type="evidence" value="ECO:0007669"/>
    <property type="project" value="UniProtKB-SubCell"/>
</dbReference>
<evidence type="ECO:0000256" key="6">
    <source>
        <dbReference type="SAM" id="Phobius"/>
    </source>
</evidence>
<comment type="caution">
    <text evidence="8">The sequence shown here is derived from an EMBL/GenBank/DDBJ whole genome shotgun (WGS) entry which is preliminary data.</text>
</comment>
<feature type="transmembrane region" description="Helical" evidence="6">
    <location>
        <begin position="116"/>
        <end position="135"/>
    </location>
</feature>
<dbReference type="Pfam" id="PF06271">
    <property type="entry name" value="RDD"/>
    <property type="match status" value="1"/>
</dbReference>
<feature type="transmembrane region" description="Helical" evidence="6">
    <location>
        <begin position="20"/>
        <end position="39"/>
    </location>
</feature>
<evidence type="ECO:0000256" key="3">
    <source>
        <dbReference type="ARBA" id="ARBA00022692"/>
    </source>
</evidence>
<dbReference type="PANTHER" id="PTHR36115">
    <property type="entry name" value="PROLINE-RICH ANTIGEN HOMOLOG-RELATED"/>
    <property type="match status" value="1"/>
</dbReference>
<keyword evidence="5 6" id="KW-0472">Membrane</keyword>
<keyword evidence="3 6" id="KW-0812">Transmembrane</keyword>
<evidence type="ECO:0000259" key="7">
    <source>
        <dbReference type="Pfam" id="PF06271"/>
    </source>
</evidence>
<dbReference type="AlphaFoldDB" id="A0A2N7JQE7"/>
<evidence type="ECO:0000256" key="2">
    <source>
        <dbReference type="ARBA" id="ARBA00022475"/>
    </source>
</evidence>
<reference evidence="9" key="1">
    <citation type="submission" date="2016-07" db="EMBL/GenBank/DDBJ databases">
        <title>Nontailed viruses are major unrecognized killers of bacteria in the ocean.</title>
        <authorList>
            <person name="Kauffman K."/>
            <person name="Hussain F."/>
            <person name="Yang J."/>
            <person name="Arevalo P."/>
            <person name="Brown J."/>
            <person name="Cutler M."/>
            <person name="Kelly L."/>
            <person name="Polz M.F."/>
        </authorList>
    </citation>
    <scope>NUCLEOTIDE SEQUENCE [LARGE SCALE GENOMIC DNA]</scope>
    <source>
        <strain evidence="9">10N.261.48.B5</strain>
    </source>
</reference>
<dbReference type="PANTHER" id="PTHR36115:SF4">
    <property type="entry name" value="MEMBRANE PROTEIN"/>
    <property type="match status" value="1"/>
</dbReference>
<protein>
    <recommendedName>
        <fullName evidence="7">RDD domain-containing protein</fullName>
    </recommendedName>
</protein>
<dbReference type="InterPro" id="IPR010432">
    <property type="entry name" value="RDD"/>
</dbReference>
<organism evidence="8 9">
    <name type="scientific">Vibrio splendidus</name>
    <dbReference type="NCBI Taxonomy" id="29497"/>
    <lineage>
        <taxon>Bacteria</taxon>
        <taxon>Pseudomonadati</taxon>
        <taxon>Pseudomonadota</taxon>
        <taxon>Gammaproteobacteria</taxon>
        <taxon>Vibrionales</taxon>
        <taxon>Vibrionaceae</taxon>
        <taxon>Vibrio</taxon>
    </lineage>
</organism>
<dbReference type="RefSeq" id="WP_102552584.1">
    <property type="nucleotide sequence ID" value="NZ_MCZF01000146.1"/>
</dbReference>
<evidence type="ECO:0000256" key="1">
    <source>
        <dbReference type="ARBA" id="ARBA00004651"/>
    </source>
</evidence>
<keyword evidence="4 6" id="KW-1133">Transmembrane helix</keyword>
<proteinExistence type="predicted"/>
<sequence length="167" mass="18754">MSEVIENTPAVILSSRSSRVGASLIDGLIGIAMMTPIFLYTDYFQKIFDTGEIDMTELLVVSAYCWLVFFLLHGYLLHKKGQTIGKNLMEIAIVDMEGKQIGLFNIVGKRMMPMTIATYIPVIGHFITTLDYLFVLRKDKRCLHDLIAGTQVVSVSVPRNLDFSTIE</sequence>
<gene>
    <name evidence="8" type="ORF">BCT54_23815</name>
</gene>
<dbReference type="InterPro" id="IPR051791">
    <property type="entry name" value="Pra-immunoreactive"/>
</dbReference>
<accession>A0A2N7JQE7</accession>
<name>A0A2N7JQE7_VIBSP</name>
<evidence type="ECO:0000256" key="4">
    <source>
        <dbReference type="ARBA" id="ARBA00022989"/>
    </source>
</evidence>
<dbReference type="EMBL" id="MCZF01000146">
    <property type="protein sequence ID" value="PMM51948.1"/>
    <property type="molecule type" value="Genomic_DNA"/>
</dbReference>
<keyword evidence="2" id="KW-1003">Cell membrane</keyword>
<evidence type="ECO:0000256" key="5">
    <source>
        <dbReference type="ARBA" id="ARBA00023136"/>
    </source>
</evidence>
<feature type="domain" description="RDD" evidence="7">
    <location>
        <begin position="16"/>
        <end position="149"/>
    </location>
</feature>
<dbReference type="Proteomes" id="UP000235533">
    <property type="component" value="Unassembled WGS sequence"/>
</dbReference>
<evidence type="ECO:0000313" key="8">
    <source>
        <dbReference type="EMBL" id="PMM51948.1"/>
    </source>
</evidence>
<feature type="transmembrane region" description="Helical" evidence="6">
    <location>
        <begin position="59"/>
        <end position="77"/>
    </location>
</feature>